<evidence type="ECO:0000313" key="3">
    <source>
        <dbReference type="Proteomes" id="UP000475862"/>
    </source>
</evidence>
<proteinExistence type="predicted"/>
<feature type="region of interest" description="Disordered" evidence="1">
    <location>
        <begin position="1"/>
        <end position="188"/>
    </location>
</feature>
<evidence type="ECO:0000256" key="1">
    <source>
        <dbReference type="SAM" id="MobiDB-lite"/>
    </source>
</evidence>
<name>A0A6G0TI16_APHGL</name>
<reference evidence="2 3" key="1">
    <citation type="submission" date="2019-08" db="EMBL/GenBank/DDBJ databases">
        <title>The genome of the soybean aphid Biotype 1, its phylome, world population structure and adaptation to the North American continent.</title>
        <authorList>
            <person name="Giordano R."/>
            <person name="Donthu R.K."/>
            <person name="Hernandez A.G."/>
            <person name="Wright C.L."/>
            <person name="Zimin A.V."/>
        </authorList>
    </citation>
    <scope>NUCLEOTIDE SEQUENCE [LARGE SCALE GENOMIC DNA]</scope>
    <source>
        <tissue evidence="2">Whole aphids</tissue>
    </source>
</reference>
<dbReference type="OrthoDB" id="6628767at2759"/>
<dbReference type="Proteomes" id="UP000475862">
    <property type="component" value="Unassembled WGS sequence"/>
</dbReference>
<dbReference type="EMBL" id="VYZN01000037">
    <property type="protein sequence ID" value="KAE9533162.1"/>
    <property type="molecule type" value="Genomic_DNA"/>
</dbReference>
<keyword evidence="3" id="KW-1185">Reference proteome</keyword>
<dbReference type="AlphaFoldDB" id="A0A6G0TI16"/>
<comment type="caution">
    <text evidence="2">The sequence shown here is derived from an EMBL/GenBank/DDBJ whole genome shotgun (WGS) entry which is preliminary data.</text>
</comment>
<sequence>MGDVPRIPAGNIPPDTGGSPLSAAADRLSSVPGTGTSSVPRIPAGNRSDPDTGGPPLSPLPAMIPTTRRPATPRRPRGTGDRLSLPLPPSSPLRHESPRNEAYNIVVASPELWRPRTPSPAPSSSSASSGVADGNDDVVDIPLPDTLDGPERGGRGLSSSSTRSIAKLPARREGRNSGRGTAIDPNDAKEIQSLYRRNRRRAVRVIVSGEGQSCEDAVPEVEEHFTRTWAPSTCDTSIFQRVDGRDPVPMGPFQCADVSKRLGKFENTAPGDDGLTYRHWKRLDPECTVLTEIINTCLRYKRVPPAWKRAVTVLIYKKGAREDLGNWRPISLSRTLYKLYVGCVANRLTE</sequence>
<evidence type="ECO:0008006" key="4">
    <source>
        <dbReference type="Google" id="ProtNLM"/>
    </source>
</evidence>
<evidence type="ECO:0000313" key="2">
    <source>
        <dbReference type="EMBL" id="KAE9533162.1"/>
    </source>
</evidence>
<accession>A0A6G0TI16</accession>
<gene>
    <name evidence="2" type="ORF">AGLY_009590</name>
</gene>
<organism evidence="2 3">
    <name type="scientific">Aphis glycines</name>
    <name type="common">Soybean aphid</name>
    <dbReference type="NCBI Taxonomy" id="307491"/>
    <lineage>
        <taxon>Eukaryota</taxon>
        <taxon>Metazoa</taxon>
        <taxon>Ecdysozoa</taxon>
        <taxon>Arthropoda</taxon>
        <taxon>Hexapoda</taxon>
        <taxon>Insecta</taxon>
        <taxon>Pterygota</taxon>
        <taxon>Neoptera</taxon>
        <taxon>Paraneoptera</taxon>
        <taxon>Hemiptera</taxon>
        <taxon>Sternorrhyncha</taxon>
        <taxon>Aphidomorpha</taxon>
        <taxon>Aphidoidea</taxon>
        <taxon>Aphididae</taxon>
        <taxon>Aphidini</taxon>
        <taxon>Aphis</taxon>
        <taxon>Aphis</taxon>
    </lineage>
</organism>
<protein>
    <recommendedName>
        <fullName evidence="4">Reverse transcriptase domain-containing protein</fullName>
    </recommendedName>
</protein>
<dbReference type="PANTHER" id="PTHR19446">
    <property type="entry name" value="REVERSE TRANSCRIPTASES"/>
    <property type="match status" value="1"/>
</dbReference>